<dbReference type="Pfam" id="PF00155">
    <property type="entry name" value="Aminotran_1_2"/>
    <property type="match status" value="1"/>
</dbReference>
<keyword evidence="3" id="KW-0663">Pyridoxal phosphate</keyword>
<gene>
    <name evidence="7" type="primary">patB</name>
    <name evidence="7" type="ORF">DDT42_01266</name>
</gene>
<dbReference type="EMBL" id="QLTW01000087">
    <property type="protein sequence ID" value="MBT9145395.1"/>
    <property type="molecule type" value="Genomic_DNA"/>
</dbReference>
<evidence type="ECO:0000313" key="8">
    <source>
        <dbReference type="Proteomes" id="UP000811545"/>
    </source>
</evidence>
<evidence type="ECO:0000256" key="4">
    <source>
        <dbReference type="ARBA" id="ARBA00023239"/>
    </source>
</evidence>
<comment type="similarity">
    <text evidence="5">Belongs to the class-II pyridoxal-phosphate-dependent aminotransferase family. MalY/PatB cystathionine beta-lyase subfamily.</text>
</comment>
<proteinExistence type="inferred from homology"/>
<dbReference type="InterPro" id="IPR015422">
    <property type="entry name" value="PyrdxlP-dep_Trfase_small"/>
</dbReference>
<dbReference type="Gene3D" id="3.40.640.10">
    <property type="entry name" value="Type I PLP-dependent aspartate aminotransferase-like (Major domain)"/>
    <property type="match status" value="1"/>
</dbReference>
<dbReference type="InterPro" id="IPR015421">
    <property type="entry name" value="PyrdxlP-dep_Trfase_major"/>
</dbReference>
<dbReference type="Gene3D" id="3.90.1150.10">
    <property type="entry name" value="Aspartate Aminotransferase, domain 1"/>
    <property type="match status" value="1"/>
</dbReference>
<keyword evidence="4 7" id="KW-0456">Lyase</keyword>
<dbReference type="CDD" id="cd00609">
    <property type="entry name" value="AAT_like"/>
    <property type="match status" value="1"/>
</dbReference>
<dbReference type="EC" id="4.4.1.13" evidence="2"/>
<feature type="domain" description="Aminotransferase class I/classII large" evidence="6">
    <location>
        <begin position="40"/>
        <end position="383"/>
    </location>
</feature>
<comment type="caution">
    <text evidence="7">The sequence shown here is derived from an EMBL/GenBank/DDBJ whole genome shotgun (WGS) entry which is preliminary data.</text>
</comment>
<dbReference type="InterPro" id="IPR015424">
    <property type="entry name" value="PyrdxlP-dep_Trfase"/>
</dbReference>
<protein>
    <recommendedName>
        <fullName evidence="2">cysteine-S-conjugate beta-lyase</fullName>
        <ecNumber evidence="2">4.4.1.13</ecNumber>
    </recommendedName>
</protein>
<dbReference type="SUPFAM" id="SSF53383">
    <property type="entry name" value="PLP-dependent transferases"/>
    <property type="match status" value="1"/>
</dbReference>
<evidence type="ECO:0000256" key="5">
    <source>
        <dbReference type="ARBA" id="ARBA00037974"/>
    </source>
</evidence>
<dbReference type="AlphaFoldDB" id="A0A9E2F6J1"/>
<dbReference type="NCBIfam" id="TIGR04350">
    <property type="entry name" value="C_S_lyase_PatB"/>
    <property type="match status" value="1"/>
</dbReference>
<evidence type="ECO:0000256" key="3">
    <source>
        <dbReference type="ARBA" id="ARBA00022898"/>
    </source>
</evidence>
<name>A0A9E2F6J1_PSYF1</name>
<dbReference type="PANTHER" id="PTHR43525">
    <property type="entry name" value="PROTEIN MALY"/>
    <property type="match status" value="1"/>
</dbReference>
<evidence type="ECO:0000256" key="2">
    <source>
        <dbReference type="ARBA" id="ARBA00012224"/>
    </source>
</evidence>
<evidence type="ECO:0000313" key="7">
    <source>
        <dbReference type="EMBL" id="MBT9145395.1"/>
    </source>
</evidence>
<accession>A0A9E2F6J1</accession>
<reference evidence="7 8" key="1">
    <citation type="journal article" date="2021" name="bioRxiv">
        <title>Unique metabolic strategies in Hadean analogues reveal hints for primordial physiology.</title>
        <authorList>
            <person name="Nobu M.K."/>
            <person name="Nakai R."/>
            <person name="Tamazawa S."/>
            <person name="Mori H."/>
            <person name="Toyoda A."/>
            <person name="Ijiri A."/>
            <person name="Suzuki S."/>
            <person name="Kurokawa K."/>
            <person name="Kamagata Y."/>
            <person name="Tamaki H."/>
        </authorList>
    </citation>
    <scope>NUCLEOTIDE SEQUENCE [LARGE SCALE GENOMIC DNA]</scope>
    <source>
        <strain evidence="7">BS525</strain>
    </source>
</reference>
<evidence type="ECO:0000256" key="1">
    <source>
        <dbReference type="ARBA" id="ARBA00001933"/>
    </source>
</evidence>
<dbReference type="GO" id="GO:0030170">
    <property type="term" value="F:pyridoxal phosphate binding"/>
    <property type="evidence" value="ECO:0007669"/>
    <property type="project" value="InterPro"/>
</dbReference>
<organism evidence="7 8">
    <name type="scientific">Psychracetigena formicireducens</name>
    <dbReference type="NCBI Taxonomy" id="2986056"/>
    <lineage>
        <taxon>Bacteria</taxon>
        <taxon>Bacillati</taxon>
        <taxon>Candidatus Lithacetigenota</taxon>
        <taxon>Candidatus Psychracetigena</taxon>
    </lineage>
</organism>
<dbReference type="PANTHER" id="PTHR43525:SF1">
    <property type="entry name" value="PROTEIN MALY"/>
    <property type="match status" value="1"/>
</dbReference>
<dbReference type="GO" id="GO:0047804">
    <property type="term" value="F:cysteine-S-conjugate beta-lyase activity"/>
    <property type="evidence" value="ECO:0007669"/>
    <property type="project" value="UniProtKB-EC"/>
</dbReference>
<dbReference type="InterPro" id="IPR004839">
    <property type="entry name" value="Aminotransferase_I/II_large"/>
</dbReference>
<sequence>MKYDFDKVIERRGTDSTKWDYMPGIPRNNDVLPMWVADMDFICPQPVIEALKEKIKHGIYGYSSRSSSYFESITGWLKRRHNCEIKEEWLTHSPGVLPAIFVAIMTFTNPGDKVILQPPVYPPFHSVVEGNGRKLVYNQLKEQNGLYVMDYLDLERKIDNQVKMIIFCSPHNPGGRVWNEDELLRLGEICLKHKILIISDEIHCDLLFKGYNHIPIASLSEELAQNTITCISASKTFNMGGLTTSANIIPNQQKRELFNKTLESMELDTGNLLGMAGLEAAFRYGDEWLDELLEYLEGNLNYLVKFLKERIPQIKPMIPQGTYLVWLDCRELKLTPPELMSFMINKAKVRLSGGKTFGPGGEEFLRLNLACPRSTLEEGLKRIEEAIISA</sequence>
<dbReference type="InterPro" id="IPR027619">
    <property type="entry name" value="C-S_lyase_PatB-like"/>
</dbReference>
<evidence type="ECO:0000259" key="6">
    <source>
        <dbReference type="Pfam" id="PF00155"/>
    </source>
</evidence>
<dbReference type="Proteomes" id="UP000811545">
    <property type="component" value="Unassembled WGS sequence"/>
</dbReference>
<comment type="cofactor">
    <cofactor evidence="1">
        <name>pyridoxal 5'-phosphate</name>
        <dbReference type="ChEBI" id="CHEBI:597326"/>
    </cofactor>
</comment>
<dbReference type="InterPro" id="IPR051798">
    <property type="entry name" value="Class-II_PLP-Dep_Aminotrans"/>
</dbReference>